<dbReference type="KEGG" id="pfla:Pflav_063680"/>
<dbReference type="Pfam" id="PF00364">
    <property type="entry name" value="Biotin_lipoyl"/>
    <property type="match status" value="1"/>
</dbReference>
<protein>
    <recommendedName>
        <fullName evidence="2">Lipoyl-binding domain-containing protein</fullName>
    </recommendedName>
</protein>
<name>A0A6F8Y1V1_9ACTN</name>
<feature type="domain" description="Lipoyl-binding" evidence="2">
    <location>
        <begin position="1"/>
        <end position="63"/>
    </location>
</feature>
<accession>A0A6F8Y1V1</accession>
<dbReference type="CDD" id="cd06850">
    <property type="entry name" value="biotinyl_domain"/>
    <property type="match status" value="1"/>
</dbReference>
<reference evidence="3 4" key="1">
    <citation type="submission" date="2020-03" db="EMBL/GenBank/DDBJ databases">
        <title>Whole genome shotgun sequence of Phytohabitans flavus NBRC 107702.</title>
        <authorList>
            <person name="Komaki H."/>
            <person name="Tamura T."/>
        </authorList>
    </citation>
    <scope>NUCLEOTIDE SEQUENCE [LARGE SCALE GENOMIC DNA]</scope>
    <source>
        <strain evidence="3 4">NBRC 107702</strain>
    </source>
</reference>
<dbReference type="InterPro" id="IPR050709">
    <property type="entry name" value="Biotin_Carboxyl_Carrier/Decarb"/>
</dbReference>
<evidence type="ECO:0000313" key="4">
    <source>
        <dbReference type="Proteomes" id="UP000502508"/>
    </source>
</evidence>
<dbReference type="PROSITE" id="PS00188">
    <property type="entry name" value="BIOTIN"/>
    <property type="match status" value="1"/>
</dbReference>
<dbReference type="InterPro" id="IPR001882">
    <property type="entry name" value="Biotin_BS"/>
</dbReference>
<dbReference type="Gene3D" id="2.40.50.100">
    <property type="match status" value="1"/>
</dbReference>
<dbReference type="InterPro" id="IPR011053">
    <property type="entry name" value="Single_hybrid_motif"/>
</dbReference>
<evidence type="ECO:0000259" key="2">
    <source>
        <dbReference type="PROSITE" id="PS50968"/>
    </source>
</evidence>
<sequence length="63" mass="6382">MQGTIVKIAVGEGDTVAEGDTIVVLEAMKMEQPLNAHKAGTVTGLTAQVGDVVTAGATICELK</sequence>
<gene>
    <name evidence="3" type="ORF">Pflav_063680</name>
</gene>
<evidence type="ECO:0000313" key="3">
    <source>
        <dbReference type="EMBL" id="BCB79958.1"/>
    </source>
</evidence>
<reference evidence="3 4" key="2">
    <citation type="submission" date="2020-03" db="EMBL/GenBank/DDBJ databases">
        <authorList>
            <person name="Ichikawa N."/>
            <person name="Kimura A."/>
            <person name="Kitahashi Y."/>
            <person name="Uohara A."/>
        </authorList>
    </citation>
    <scope>NUCLEOTIDE SEQUENCE [LARGE SCALE GENOMIC DNA]</scope>
    <source>
        <strain evidence="3 4">NBRC 107702</strain>
    </source>
</reference>
<dbReference type="Proteomes" id="UP000502508">
    <property type="component" value="Chromosome"/>
</dbReference>
<proteinExistence type="predicted"/>
<dbReference type="PROSITE" id="PS50968">
    <property type="entry name" value="BIOTINYL_LIPOYL"/>
    <property type="match status" value="1"/>
</dbReference>
<keyword evidence="1" id="KW-0092">Biotin</keyword>
<dbReference type="PANTHER" id="PTHR45266">
    <property type="entry name" value="OXALOACETATE DECARBOXYLASE ALPHA CHAIN"/>
    <property type="match status" value="1"/>
</dbReference>
<dbReference type="EMBL" id="AP022870">
    <property type="protein sequence ID" value="BCB79958.1"/>
    <property type="molecule type" value="Genomic_DNA"/>
</dbReference>
<dbReference type="InterPro" id="IPR000089">
    <property type="entry name" value="Biotin_lipoyl"/>
</dbReference>
<evidence type="ECO:0000256" key="1">
    <source>
        <dbReference type="ARBA" id="ARBA00023267"/>
    </source>
</evidence>
<dbReference type="SUPFAM" id="SSF51230">
    <property type="entry name" value="Single hybrid motif"/>
    <property type="match status" value="1"/>
</dbReference>
<organism evidence="3 4">
    <name type="scientific">Phytohabitans flavus</name>
    <dbReference type="NCBI Taxonomy" id="1076124"/>
    <lineage>
        <taxon>Bacteria</taxon>
        <taxon>Bacillati</taxon>
        <taxon>Actinomycetota</taxon>
        <taxon>Actinomycetes</taxon>
        <taxon>Micromonosporales</taxon>
        <taxon>Micromonosporaceae</taxon>
    </lineage>
</organism>
<keyword evidence="4" id="KW-1185">Reference proteome</keyword>
<dbReference type="AlphaFoldDB" id="A0A6F8Y1V1"/>
<dbReference type="PANTHER" id="PTHR45266:SF3">
    <property type="entry name" value="OXALOACETATE DECARBOXYLASE ALPHA CHAIN"/>
    <property type="match status" value="1"/>
</dbReference>